<evidence type="ECO:0000313" key="2">
    <source>
        <dbReference type="Proteomes" id="UP000009045"/>
    </source>
</evidence>
<gene>
    <name evidence="1" type="primary">orf26</name>
</gene>
<geneLocation type="plasmid" evidence="1 2">
    <name>pSmeSM11b</name>
</geneLocation>
<proteinExistence type="predicted"/>
<accession>A4KVD1</accession>
<organism evidence="1 2">
    <name type="scientific">Sinorhizobium meliloti (strain SM11)</name>
    <dbReference type="NCBI Taxonomy" id="707241"/>
    <lineage>
        <taxon>Bacteria</taxon>
        <taxon>Pseudomonadati</taxon>
        <taxon>Pseudomonadota</taxon>
        <taxon>Alphaproteobacteria</taxon>
        <taxon>Hyphomicrobiales</taxon>
        <taxon>Rhizobiaceae</taxon>
        <taxon>Sinorhizobium/Ensifer group</taxon>
        <taxon>Sinorhizobium</taxon>
    </lineage>
</organism>
<dbReference type="AlphaFoldDB" id="A4KVD1"/>
<evidence type="ECO:0000313" key="1">
    <source>
        <dbReference type="EMBL" id="ABN47032.1"/>
    </source>
</evidence>
<name>A4KVD1_SINMM</name>
<reference evidence="2" key="2">
    <citation type="journal article" date="2011" name="J. Biotechnol.">
        <title>The complete genome sequence of the dominant Sinorhizobium meliloti field isolate SM11 extends the S. meliloti pan-genome.</title>
        <authorList>
            <person name="Schneiker-Bekel S."/>
            <person name="Wibberg D."/>
            <person name="Bekel T."/>
            <person name="Blom J."/>
            <person name="Linke B."/>
            <person name="Neuweger H."/>
            <person name="Stiens M."/>
            <person name="Vorholter F.J."/>
            <person name="Weidner S."/>
            <person name="Goesmann A."/>
            <person name="Puhler A."/>
            <person name="Schluter A."/>
        </authorList>
    </citation>
    <scope>NUCLEOTIDE SEQUENCE [LARGE SCALE GENOMIC DNA]</scope>
    <source>
        <strain evidence="2">SM11</strain>
        <plasmid evidence="2">pSmeSM11b</plasmid>
    </source>
</reference>
<reference evidence="1 2" key="1">
    <citation type="journal article" date="2007" name="FEMS Microbiol. Lett.">
        <title>Sequence analysis of the 181-kb accessory plasmid pSmeSM11b, isolated from a dominant Sinorhizobium meliloti strain identified during a long-term field release experiment.</title>
        <authorList>
            <person name="Stiens M."/>
            <person name="Schneiker S."/>
            <person name="Puhler A."/>
            <person name="Schluter A."/>
        </authorList>
    </citation>
    <scope>NUCLEOTIDE SEQUENCE [LARGE SCALE GENOMIC DNA]</scope>
    <source>
        <strain evidence="1 2">SM11</strain>
        <plasmid evidence="2">pSmeSM11b</plasmid>
    </source>
</reference>
<sequence>MISQDWRQRRPVTLIEVLPFVSGAKPLPALSFNLRAAHRLEALFALLPFV</sequence>
<dbReference type="EMBL" id="EF066650">
    <property type="protein sequence ID" value="ABN47032.1"/>
    <property type="molecule type" value="Genomic_DNA"/>
</dbReference>
<keyword evidence="1" id="KW-0614">Plasmid</keyword>
<dbReference type="Proteomes" id="UP000009045">
    <property type="component" value="Plasmid pSmeSM11b"/>
</dbReference>
<protein>
    <submittedName>
        <fullName evidence="1">Uncharacterized protein</fullName>
    </submittedName>
</protein>